<dbReference type="Proteomes" id="UP000054477">
    <property type="component" value="Unassembled WGS sequence"/>
</dbReference>
<sequence>MCSPSSNTRTLWPSKIVFSGQLHNNAHVGWKKAPNNKYRNMRMLCAMWSWAALFAGVAYRIVQAGAGTIPCHSHPRLFQPLYISQVHILPSVR</sequence>
<reference evidence="3" key="2">
    <citation type="submission" date="2015-01" db="EMBL/GenBank/DDBJ databases">
        <title>Evolutionary Origins and Diversification of the Mycorrhizal Mutualists.</title>
        <authorList>
            <consortium name="DOE Joint Genome Institute"/>
            <consortium name="Mycorrhizal Genomics Consortium"/>
            <person name="Kohler A."/>
            <person name="Kuo A."/>
            <person name="Nagy L.G."/>
            <person name="Floudas D."/>
            <person name="Copeland A."/>
            <person name="Barry K.W."/>
            <person name="Cichocki N."/>
            <person name="Veneault-Fourrey C."/>
            <person name="LaButti K."/>
            <person name="Lindquist E.A."/>
            <person name="Lipzen A."/>
            <person name="Lundell T."/>
            <person name="Morin E."/>
            <person name="Murat C."/>
            <person name="Riley R."/>
            <person name="Ohm R."/>
            <person name="Sun H."/>
            <person name="Tunlid A."/>
            <person name="Henrissat B."/>
            <person name="Grigoriev I.V."/>
            <person name="Hibbett D.S."/>
            <person name="Martin F."/>
        </authorList>
    </citation>
    <scope>NUCLEOTIDE SEQUENCE [LARGE SCALE GENOMIC DNA]</scope>
    <source>
        <strain evidence="3">LaAM-08-1</strain>
    </source>
</reference>
<gene>
    <name evidence="2" type="ORF">K443DRAFT_338879</name>
</gene>
<dbReference type="HOGENOM" id="CLU_2400017_0_0_1"/>
<evidence type="ECO:0000256" key="1">
    <source>
        <dbReference type="SAM" id="Phobius"/>
    </source>
</evidence>
<keyword evidence="1" id="KW-0472">Membrane</keyword>
<proteinExistence type="predicted"/>
<keyword evidence="1" id="KW-1133">Transmembrane helix</keyword>
<keyword evidence="3" id="KW-1185">Reference proteome</keyword>
<dbReference type="OrthoDB" id="72851at2759"/>
<evidence type="ECO:0000313" key="3">
    <source>
        <dbReference type="Proteomes" id="UP000054477"/>
    </source>
</evidence>
<dbReference type="EMBL" id="KN838767">
    <property type="protein sequence ID" value="KIJ95107.1"/>
    <property type="molecule type" value="Genomic_DNA"/>
</dbReference>
<protein>
    <submittedName>
        <fullName evidence="2">Uncharacterized protein</fullName>
    </submittedName>
</protein>
<feature type="transmembrane region" description="Helical" evidence="1">
    <location>
        <begin position="41"/>
        <end position="62"/>
    </location>
</feature>
<organism evidence="2 3">
    <name type="scientific">Laccaria amethystina LaAM-08-1</name>
    <dbReference type="NCBI Taxonomy" id="1095629"/>
    <lineage>
        <taxon>Eukaryota</taxon>
        <taxon>Fungi</taxon>
        <taxon>Dikarya</taxon>
        <taxon>Basidiomycota</taxon>
        <taxon>Agaricomycotina</taxon>
        <taxon>Agaricomycetes</taxon>
        <taxon>Agaricomycetidae</taxon>
        <taxon>Agaricales</taxon>
        <taxon>Agaricineae</taxon>
        <taxon>Hydnangiaceae</taxon>
        <taxon>Laccaria</taxon>
    </lineage>
</organism>
<keyword evidence="1" id="KW-0812">Transmembrane</keyword>
<evidence type="ECO:0000313" key="2">
    <source>
        <dbReference type="EMBL" id="KIJ95107.1"/>
    </source>
</evidence>
<reference evidence="2 3" key="1">
    <citation type="submission" date="2014-04" db="EMBL/GenBank/DDBJ databases">
        <authorList>
            <consortium name="DOE Joint Genome Institute"/>
            <person name="Kuo A."/>
            <person name="Kohler A."/>
            <person name="Nagy L.G."/>
            <person name="Floudas D."/>
            <person name="Copeland A."/>
            <person name="Barry K.W."/>
            <person name="Cichocki N."/>
            <person name="Veneault-Fourrey C."/>
            <person name="LaButti K."/>
            <person name="Lindquist E.A."/>
            <person name="Lipzen A."/>
            <person name="Lundell T."/>
            <person name="Morin E."/>
            <person name="Murat C."/>
            <person name="Sun H."/>
            <person name="Tunlid A."/>
            <person name="Henrissat B."/>
            <person name="Grigoriev I.V."/>
            <person name="Hibbett D.S."/>
            <person name="Martin F."/>
            <person name="Nordberg H.P."/>
            <person name="Cantor M.N."/>
            <person name="Hua S.X."/>
        </authorList>
    </citation>
    <scope>NUCLEOTIDE SEQUENCE [LARGE SCALE GENOMIC DNA]</scope>
    <source>
        <strain evidence="2 3">LaAM-08-1</strain>
    </source>
</reference>
<dbReference type="AlphaFoldDB" id="A0A0C9XG55"/>
<accession>A0A0C9XG55</accession>
<name>A0A0C9XG55_9AGAR</name>